<proteinExistence type="predicted"/>
<dbReference type="InterPro" id="IPR013320">
    <property type="entry name" value="ConA-like_dom_sf"/>
</dbReference>
<dbReference type="Gene3D" id="2.60.120.200">
    <property type="match status" value="4"/>
</dbReference>
<dbReference type="SUPFAM" id="SSF49899">
    <property type="entry name" value="Concanavalin A-like lectins/glucanases"/>
    <property type="match status" value="4"/>
</dbReference>
<dbReference type="Gene3D" id="2.60.120.260">
    <property type="entry name" value="Galactose-binding domain-like"/>
    <property type="match status" value="2"/>
</dbReference>
<dbReference type="RefSeq" id="WP_200309772.1">
    <property type="nucleotide sequence ID" value="NZ_JAENIM010000008.1"/>
</dbReference>
<dbReference type="InterPro" id="IPR011050">
    <property type="entry name" value="Pectin_lyase_fold/virulence"/>
</dbReference>
<organism evidence="7 8">
    <name type="scientific">Persicirhabdus sediminis</name>
    <dbReference type="NCBI Taxonomy" id="454144"/>
    <lineage>
        <taxon>Bacteria</taxon>
        <taxon>Pseudomonadati</taxon>
        <taxon>Verrucomicrobiota</taxon>
        <taxon>Verrucomicrobiia</taxon>
        <taxon>Verrucomicrobiales</taxon>
        <taxon>Verrucomicrobiaceae</taxon>
        <taxon>Persicirhabdus</taxon>
    </lineage>
</organism>
<keyword evidence="4" id="KW-0325">Glycoprotein</keyword>
<dbReference type="PANTHER" id="PTHR46769:SF2">
    <property type="entry name" value="FIBROCYSTIN-L ISOFORM 2 PRECURSOR-RELATED"/>
    <property type="match status" value="1"/>
</dbReference>
<keyword evidence="2" id="KW-0472">Membrane</keyword>
<dbReference type="Proteomes" id="UP000624703">
    <property type="component" value="Unassembled WGS sequence"/>
</dbReference>
<dbReference type="InterPro" id="IPR008979">
    <property type="entry name" value="Galactose-bd-like_sf"/>
</dbReference>
<dbReference type="InterPro" id="IPR019316">
    <property type="entry name" value="G8_domain"/>
</dbReference>
<dbReference type="Pfam" id="PF17963">
    <property type="entry name" value="Big_9"/>
    <property type="match status" value="2"/>
</dbReference>
<comment type="subcellular location">
    <subcellularLocation>
        <location evidence="1">Cell membrane</location>
    </subcellularLocation>
</comment>
<dbReference type="PROSITE" id="PS51484">
    <property type="entry name" value="G8"/>
    <property type="match status" value="1"/>
</dbReference>
<dbReference type="SUPFAM" id="SSF51126">
    <property type="entry name" value="Pectin lyase-like"/>
    <property type="match status" value="1"/>
</dbReference>
<feature type="signal peptide" evidence="5">
    <location>
        <begin position="1"/>
        <end position="21"/>
    </location>
</feature>
<sequence>MRVLYKLASLFPLFLPLVAIAQEEMDMDMHLSPVAKHRHGVALVAYEHVTHVAIADGEWSDSSIWDTGTLPADDSRVLIPEGLTVLVDGIFDQSLRTIRVDGTLSFQQDVSTQLRVESLVSSETGLLEIGTAENPIHDDVTATIIFDDREDGFVLDSDSADYDPLKIGLGLLANGPVRAYGSAKSPYAVTSGVTAGTSVIAVKEVPSNWKAGDKLVIATDSYHDIEGDEIRYLVAVDSNAKTITIDQPLEQDHMPPSASKPEVQEKLEIHIINLNRNIILKSEESHLADSVDHDDQWNNRRSTITEFPGRGHVMFMHHSDVICEYVEFRHLGRTNLMATTREALASSTSVSEPAINPVARYAMHFHMAHLNGVNRTPGIIRGCAVDTSPGWGYVVHSSHAIVEDCVSYDVAGAAYVAESGDELGAFINNVSIRTITPDSARPNRNNGSGGMGFWLTSTNMDVIDNVASGSSGSGFTTWVEPDHSHSALPKVIKELPAAYTSDPEKHGLSPWDETISPHQNMQNFRGNTAYAAKRHGHRLGRSGGGFKGLIEDFTGWSVESGMDRWYSGGVTVNGLTLVNDVNNPSGTGYKAFHNTGGWDIFNAHIEGFVHGYESSPRQGTSYLYNAYLKNVVNIEWNKNWNKPNKQFVQGEIIFEQLSAEAIANYQQRVIDMGETPKEPADMNMDTKKATDFGGLIDNVYNNLSYRSYFTFDADNFANTPMAIHMAQQADDYVLMPEGTKTVIAGMTNSEVEAQYGTGIRLNGTGIPNNAITRPEWLNIHYLENTSDGSKLYDSPRHIRYLPNVYASAQGDQTPVTIDLSEYFHGFNQQLICSAEVIDNADIASASISGTQLTVTPSGVSGRARIKVSASVLDSGTSTQYIFCDTPGAMDDFIVGEQGQEFSYDVLVNDISPEGDSLQVTDVTANDYYATEILRDGSILFTPTAPFVGTTTLVYTAQDSQNTSYTATINLLSQGLVAYYKMDGSAGDSQLLDSSGNGLHGWTDSPANSHWADDGIWGQSLSFRESESADHFQLPAAIFDSIESQYTITFWTRVDGDTSNQNKMLQGLNSAGQDVFNIFTPYTAYDVRISSGRDDSGLDTFTVKDDMIYDQWQHWSITKDTETGKMYLYLNGEQVGSNSGKNRSVSDLVSLTLGNGCSADIDDLRIYNHILTAERIKDDALGGVLSYRGETLQNGYLADSSAFSQHNALELGASSINDGALGKGIDLTVAGLELPMIDEVKNASNFSISFWMKSSDPTTASTILHGINETGQTVMKLSNSSASRVSWSVGADNTTADLTTAMDSSLYNHWILVKDADLAELRIYQNGVLVAQNSISQNSQLDLDRLVIGQNIDGSASHYALVDELMVYTSAFGDELAYETSREEPSSLTFTNQYGEADEILYISQVSQIGDLVSTVTANDLNAEDKHIYLLDDDGTDVYGYLKIDNQTGEIYLHKDELLSETELFDTEHEITITVLTGDLSDVIDITPTTGRYVRFKTNNKHDNTWVSIREIEVFSEGVNVALNKTIASVSGQQDENPATNIIDGIIDDDANRWSAEGKTNEVVIDLGANYEIDQLHIDAYLNRLYTYTVEIMPEGGEYQQVVNRASVTLQETNYTVTTMIKANQAPVVGGDSYVMIENDILEFDPVANDTDAENEHLTLAELEEMEDGHAYVIFDNTVHYVPDYGFSGFDSIRYNVGDTLNNVDADIDIEVLPRMFSWFNFESGTMDEVRHGNYQANFTGDYEIIDDGAFGKAIKFNGGYASLPSELVAELNEHSDEFAISFWTKFVEEAGHVRLFQLNDGSGKGIWIEQRDSNALRVWIKGDEKTYANVGASHFDEFEWTHFVVQYNGEQLEIYVNGELKNTIAQPAGLPHTFESITFAANSDGNSTSLASFDEIHLYRKSLSANQVNRHFLGEVASYLSYEEYGEDINDISGMANHIHAAGDYYRNYSDFLHSASLTTQSASLHVPAEAVSAINGQFTFASWAKVDEIQDGPQVLFELETESKPLIASLSASGEIVLSFNGSQVSYDVANQVSEWHHYGFTVNGSHASIYLNGLLVAEGEFSSQLGQASSLSAASTHSSSEYWQGEISQLNIFKTTLSAEDIVGLAALPPTSLELTQVAVITPYSEAGEIIATIEIEDFNTTDQHLYELVDELSGTLQIDANTGAISIADASLLPANISSFDIEILLTDPAGYQLSKAYSLIIYQDPSYLEASADLVPLTARDDISSNGFKGSVADTLNDVFDYNAYEPALELPEQEDVNFGFRTKNQSAGAYLYYEVPQGVAVANGLKFVIDLYGRNSSSVTYRDNNIDIYLLAGGADGIVIDSMLNVDIDDNSPYHSRFSFDNTRAFDTVLIYGPDANFTLLEMRMVVIADNFPNTHYNQWVNAESVAQELQAATVDADGDGYNNMQEYYLGTDPNHTSSGIYLPTPTQDGELQIKFSLNTDAQGLSHRWQISHDMVSWTELANEEINTQLMAEIGNVQEWALIVPIDDQPVFYRMIIE</sequence>
<reference evidence="7" key="1">
    <citation type="submission" date="2021-01" db="EMBL/GenBank/DDBJ databases">
        <title>Modified the classification status of verrucomicrobia.</title>
        <authorList>
            <person name="Feng X."/>
        </authorList>
    </citation>
    <scope>NUCLEOTIDE SEQUENCE</scope>
    <source>
        <strain evidence="7">_KCTC 22039</strain>
    </source>
</reference>
<dbReference type="SMART" id="SM01225">
    <property type="entry name" value="G8"/>
    <property type="match status" value="1"/>
</dbReference>
<dbReference type="Pfam" id="PF13385">
    <property type="entry name" value="Laminin_G_3"/>
    <property type="match status" value="4"/>
</dbReference>
<evidence type="ECO:0000256" key="3">
    <source>
        <dbReference type="ARBA" id="ARBA00022729"/>
    </source>
</evidence>
<dbReference type="PANTHER" id="PTHR46769">
    <property type="entry name" value="POLYCYSTIC KIDNEY AND HEPATIC DISEASE 1 (AUTOSOMAL RECESSIVE)-LIKE 1"/>
    <property type="match status" value="1"/>
</dbReference>
<accession>A0A8J7MA40</accession>
<dbReference type="GO" id="GO:0005886">
    <property type="term" value="C:plasma membrane"/>
    <property type="evidence" value="ECO:0007669"/>
    <property type="project" value="UniProtKB-SubCell"/>
</dbReference>
<dbReference type="EMBL" id="JAENIM010000008">
    <property type="protein sequence ID" value="MBK1789729.1"/>
    <property type="molecule type" value="Genomic_DNA"/>
</dbReference>
<evidence type="ECO:0000256" key="4">
    <source>
        <dbReference type="ARBA" id="ARBA00023180"/>
    </source>
</evidence>
<dbReference type="SUPFAM" id="SSF49785">
    <property type="entry name" value="Galactose-binding domain-like"/>
    <property type="match status" value="1"/>
</dbReference>
<evidence type="ECO:0000313" key="8">
    <source>
        <dbReference type="Proteomes" id="UP000624703"/>
    </source>
</evidence>
<evidence type="ECO:0000256" key="2">
    <source>
        <dbReference type="ARBA" id="ARBA00022475"/>
    </source>
</evidence>
<dbReference type="InterPro" id="IPR052387">
    <property type="entry name" value="Fibrocystin"/>
</dbReference>
<evidence type="ECO:0000256" key="5">
    <source>
        <dbReference type="SAM" id="SignalP"/>
    </source>
</evidence>
<dbReference type="Gene3D" id="2.60.40.2810">
    <property type="match status" value="1"/>
</dbReference>
<protein>
    <submittedName>
        <fullName evidence="7">Cadherin-like domain-containing protein</fullName>
    </submittedName>
</protein>
<dbReference type="InterPro" id="IPR055401">
    <property type="entry name" value="CEMIP_beta-hel_dom"/>
</dbReference>
<dbReference type="Pfam" id="PF24606">
    <property type="entry name" value="CEMIP_beta-hel"/>
    <property type="match status" value="1"/>
</dbReference>
<name>A0A8J7MA40_9BACT</name>
<evidence type="ECO:0000256" key="1">
    <source>
        <dbReference type="ARBA" id="ARBA00004236"/>
    </source>
</evidence>
<dbReference type="Pfam" id="PF10162">
    <property type="entry name" value="G8"/>
    <property type="match status" value="1"/>
</dbReference>
<keyword evidence="3 5" id="KW-0732">Signal</keyword>
<keyword evidence="8" id="KW-1185">Reference proteome</keyword>
<keyword evidence="2" id="KW-1003">Cell membrane</keyword>
<gene>
    <name evidence="7" type="ORF">JIN82_01025</name>
</gene>
<feature type="domain" description="G8" evidence="6">
    <location>
        <begin position="63"/>
        <end position="198"/>
    </location>
</feature>
<evidence type="ECO:0000259" key="6">
    <source>
        <dbReference type="PROSITE" id="PS51484"/>
    </source>
</evidence>
<evidence type="ECO:0000313" key="7">
    <source>
        <dbReference type="EMBL" id="MBK1789729.1"/>
    </source>
</evidence>
<feature type="chain" id="PRO_5035145547" evidence="5">
    <location>
        <begin position="22"/>
        <end position="2503"/>
    </location>
</feature>
<comment type="caution">
    <text evidence="7">The sequence shown here is derived from an EMBL/GenBank/DDBJ whole genome shotgun (WGS) entry which is preliminary data.</text>
</comment>